<proteinExistence type="inferred from homology"/>
<protein>
    <submittedName>
        <fullName evidence="8">Proton-dependent oligopeptide transport family protein</fullName>
    </submittedName>
</protein>
<keyword evidence="4 7" id="KW-1133">Transmembrane helix</keyword>
<comment type="subcellular location">
    <subcellularLocation>
        <location evidence="1">Membrane</location>
        <topology evidence="1">Multi-pass membrane protein</topology>
    </subcellularLocation>
</comment>
<comment type="similarity">
    <text evidence="2">Belongs to the major facilitator superfamily. Proton-dependent oligopeptide transporter (POT/PTR) (TC 2.A.17) family.</text>
</comment>
<evidence type="ECO:0000256" key="3">
    <source>
        <dbReference type="ARBA" id="ARBA00022692"/>
    </source>
</evidence>
<dbReference type="GO" id="GO:0022857">
    <property type="term" value="F:transmembrane transporter activity"/>
    <property type="evidence" value="ECO:0007669"/>
    <property type="project" value="InterPro"/>
</dbReference>
<evidence type="ECO:0000256" key="1">
    <source>
        <dbReference type="ARBA" id="ARBA00004141"/>
    </source>
</evidence>
<dbReference type="PANTHER" id="PTHR11654">
    <property type="entry name" value="OLIGOPEPTIDE TRANSPORTER-RELATED"/>
    <property type="match status" value="1"/>
</dbReference>
<feature type="transmembrane region" description="Helical" evidence="7">
    <location>
        <begin position="208"/>
        <end position="228"/>
    </location>
</feature>
<dbReference type="InterPro" id="IPR000109">
    <property type="entry name" value="POT_fam"/>
</dbReference>
<evidence type="ECO:0000256" key="7">
    <source>
        <dbReference type="SAM" id="Phobius"/>
    </source>
</evidence>
<sequence>MAENDYTNNGTVDIKGNPANKKKTGNWKSCRFILGNECCERLAYYGMSTNLVNYLGERLNQGNVAAANSVTNWYGTCYVTPLIGAFLADSYLGRYWTIASFVIIYIVGMTLLTLSASVTGLKPSCDKDSCHPTTGQTAACFVALYMIALGTGGIKPCVSSFGADQFDETDETERKRKSSFFNWFCLSINIGALVASSVLVWIQMNAGWGLGFGVSAVAMAVAVVFFFLGSKLYRIQKPEEESQIQGSRKLEHTNKFKFFDKAAVKTQDDNIKGSTSPWRLCTVTQVEELKSIIRLLPIPSASLSLFDNLSVIFWAPVYDRIIVPYARKFTGHERGFTQLQRMGIGLVISIVSMITAGILEVVRINYVQKNNYYDLKYIPMSIFWQVPQKPSITKNSILCICNSNDSNSEASPPEGDTKQELLARISMLQAQKILANIEIEMQAFEESAELKRVEIEKNDNKVADIEGQMEKDRYEGMFFKNLGQKAPVDKAKAKEGSTED</sequence>
<dbReference type="GO" id="GO:0006857">
    <property type="term" value="P:oligopeptide transport"/>
    <property type="evidence" value="ECO:0007669"/>
    <property type="project" value="InterPro"/>
</dbReference>
<keyword evidence="3 7" id="KW-0812">Transmembrane</keyword>
<keyword evidence="6" id="KW-0175">Coiled coil</keyword>
<dbReference type="PROSITE" id="PS01022">
    <property type="entry name" value="PTR2_1"/>
    <property type="match status" value="1"/>
</dbReference>
<evidence type="ECO:0000256" key="5">
    <source>
        <dbReference type="ARBA" id="ARBA00023136"/>
    </source>
</evidence>
<dbReference type="SUPFAM" id="SSF103473">
    <property type="entry name" value="MFS general substrate transporter"/>
    <property type="match status" value="1"/>
</dbReference>
<comment type="caution">
    <text evidence="8">The sequence shown here is derived from an EMBL/GenBank/DDBJ whole genome shotgun (WGS) entry which is preliminary data.</text>
</comment>
<reference evidence="8" key="1">
    <citation type="submission" date="2018-10" db="EMBL/GenBank/DDBJ databases">
        <title>Population genomic analysis revealed the cold adaptation of white poplar.</title>
        <authorList>
            <person name="Liu Y.-J."/>
        </authorList>
    </citation>
    <scope>NUCLEOTIDE SEQUENCE [LARGE SCALE GENOMIC DNA]</scope>
    <source>
        <strain evidence="8">PAL-ZL1</strain>
    </source>
</reference>
<accession>A0A4U5P248</accession>
<organism evidence="8">
    <name type="scientific">Populus alba</name>
    <name type="common">White poplar</name>
    <dbReference type="NCBI Taxonomy" id="43335"/>
    <lineage>
        <taxon>Eukaryota</taxon>
        <taxon>Viridiplantae</taxon>
        <taxon>Streptophyta</taxon>
        <taxon>Embryophyta</taxon>
        <taxon>Tracheophyta</taxon>
        <taxon>Spermatophyta</taxon>
        <taxon>Magnoliopsida</taxon>
        <taxon>eudicotyledons</taxon>
        <taxon>Gunneridae</taxon>
        <taxon>Pentapetalae</taxon>
        <taxon>rosids</taxon>
        <taxon>fabids</taxon>
        <taxon>Malpighiales</taxon>
        <taxon>Salicaceae</taxon>
        <taxon>Saliceae</taxon>
        <taxon>Populus</taxon>
    </lineage>
</organism>
<evidence type="ECO:0000256" key="6">
    <source>
        <dbReference type="SAM" id="Coils"/>
    </source>
</evidence>
<feature type="transmembrane region" description="Helical" evidence="7">
    <location>
        <begin position="95"/>
        <end position="114"/>
    </location>
</feature>
<feature type="transmembrane region" description="Helical" evidence="7">
    <location>
        <begin position="180"/>
        <end position="202"/>
    </location>
</feature>
<evidence type="ECO:0000256" key="4">
    <source>
        <dbReference type="ARBA" id="ARBA00022989"/>
    </source>
</evidence>
<feature type="coiled-coil region" evidence="6">
    <location>
        <begin position="427"/>
        <end position="454"/>
    </location>
</feature>
<dbReference type="GO" id="GO:0016020">
    <property type="term" value="C:membrane"/>
    <property type="evidence" value="ECO:0007669"/>
    <property type="project" value="UniProtKB-SubCell"/>
</dbReference>
<name>A0A4U5P248_POPAL</name>
<dbReference type="EMBL" id="RCHU01000892">
    <property type="protein sequence ID" value="TKR90187.1"/>
    <property type="molecule type" value="Genomic_DNA"/>
</dbReference>
<dbReference type="AlphaFoldDB" id="A0A4U5P248"/>
<dbReference type="InterPro" id="IPR018456">
    <property type="entry name" value="PTR2_symporter_CS"/>
</dbReference>
<dbReference type="Gene3D" id="1.20.1250.20">
    <property type="entry name" value="MFS general substrate transporter like domains"/>
    <property type="match status" value="2"/>
</dbReference>
<keyword evidence="5 7" id="KW-0472">Membrane</keyword>
<evidence type="ECO:0000256" key="2">
    <source>
        <dbReference type="ARBA" id="ARBA00005982"/>
    </source>
</evidence>
<gene>
    <name evidence="8" type="ORF">D5086_0000235670</name>
</gene>
<dbReference type="Pfam" id="PF00854">
    <property type="entry name" value="PTR2"/>
    <property type="match status" value="1"/>
</dbReference>
<evidence type="ECO:0000313" key="8">
    <source>
        <dbReference type="EMBL" id="TKR90187.1"/>
    </source>
</evidence>
<dbReference type="InterPro" id="IPR036259">
    <property type="entry name" value="MFS_trans_sf"/>
</dbReference>
<feature type="transmembrane region" description="Helical" evidence="7">
    <location>
        <begin position="342"/>
        <end position="362"/>
    </location>
</feature>